<dbReference type="InterPro" id="IPR001173">
    <property type="entry name" value="Glyco_trans_2-like"/>
</dbReference>
<dbReference type="CDD" id="cd06423">
    <property type="entry name" value="CESA_like"/>
    <property type="match status" value="1"/>
</dbReference>
<keyword evidence="3" id="KW-0808">Transferase</keyword>
<feature type="transmembrane region" description="Helical" evidence="1">
    <location>
        <begin position="314"/>
        <end position="333"/>
    </location>
</feature>
<evidence type="ECO:0000256" key="1">
    <source>
        <dbReference type="SAM" id="Phobius"/>
    </source>
</evidence>
<feature type="domain" description="Glycosyltransferase 2-like" evidence="2">
    <location>
        <begin position="46"/>
        <end position="223"/>
    </location>
</feature>
<evidence type="ECO:0000313" key="4">
    <source>
        <dbReference type="Proteomes" id="UP001156882"/>
    </source>
</evidence>
<keyword evidence="4" id="KW-1185">Reference proteome</keyword>
<reference evidence="4" key="1">
    <citation type="journal article" date="2019" name="Int. J. Syst. Evol. Microbiol.">
        <title>The Global Catalogue of Microorganisms (GCM) 10K type strain sequencing project: providing services to taxonomists for standard genome sequencing and annotation.</title>
        <authorList>
            <consortium name="The Broad Institute Genomics Platform"/>
            <consortium name="The Broad Institute Genome Sequencing Center for Infectious Disease"/>
            <person name="Wu L."/>
            <person name="Ma J."/>
        </authorList>
    </citation>
    <scope>NUCLEOTIDE SEQUENCE [LARGE SCALE GENOMIC DNA]</scope>
    <source>
        <strain evidence="4">NBRC 101365</strain>
    </source>
</reference>
<proteinExistence type="predicted"/>
<evidence type="ECO:0000259" key="2">
    <source>
        <dbReference type="Pfam" id="PF00535"/>
    </source>
</evidence>
<accession>A0ABQ6CLM1</accession>
<dbReference type="Proteomes" id="UP001156882">
    <property type="component" value="Unassembled WGS sequence"/>
</dbReference>
<sequence length="382" mass="41368">MIVLAFLSAAIWIYLIVARGGFWRAADRDEPIVDVSPSPWPSVVAVVPARNEAEVIARAVTSLLGQDYPGPLRIVVVDDSSTDMTTGEALAAAQSRGRGTDLTIVPGTPLPAGWTGKLWALHQGIEAAGSTEPTYYWLSDADITYESDTLRTMVMRATKDKLVAVSLMARLRCESLAERMLIPAFIFFFQMLYPFRWVRRPGSRTAAAAGGCILVARTALTEIGGIGSIRGALIDDCTLAARLKGDGGSIWLGLTSRAQSIRIYDHFDDIRRMVARSAYAQLRYSPLMLLGTVLGMTVVYVAPPAIALLGPAPASYVAAVVWIAMTLAYVPTLRFYASSWLWAPLLPIIALCYTAFTLDSAIQHTLGRGGLWKGRVQASRSA</sequence>
<feature type="transmembrane region" description="Helical" evidence="1">
    <location>
        <begin position="282"/>
        <end position="302"/>
    </location>
</feature>
<dbReference type="PANTHER" id="PTHR43646">
    <property type="entry name" value="GLYCOSYLTRANSFERASE"/>
    <property type="match status" value="1"/>
</dbReference>
<keyword evidence="1" id="KW-0812">Transmembrane</keyword>
<comment type="caution">
    <text evidence="3">The sequence shown here is derived from an EMBL/GenBank/DDBJ whole genome shotgun (WGS) entry which is preliminary data.</text>
</comment>
<keyword evidence="1" id="KW-1133">Transmembrane helix</keyword>
<dbReference type="NCBIfam" id="TIGR03469">
    <property type="entry name" value="HpnB"/>
    <property type="match status" value="1"/>
</dbReference>
<gene>
    <name evidence="3" type="ORF">GCM10007874_42280</name>
</gene>
<name>A0ABQ6CLM1_9HYPH</name>
<dbReference type="PANTHER" id="PTHR43646:SF3">
    <property type="entry name" value="SLR1566 PROTEIN"/>
    <property type="match status" value="1"/>
</dbReference>
<organism evidence="3 4">
    <name type="scientific">Labrys miyagiensis</name>
    <dbReference type="NCBI Taxonomy" id="346912"/>
    <lineage>
        <taxon>Bacteria</taxon>
        <taxon>Pseudomonadati</taxon>
        <taxon>Pseudomonadota</taxon>
        <taxon>Alphaproteobacteria</taxon>
        <taxon>Hyphomicrobiales</taxon>
        <taxon>Xanthobacteraceae</taxon>
        <taxon>Labrys</taxon>
    </lineage>
</organism>
<dbReference type="InterPro" id="IPR017832">
    <property type="entry name" value="Glyco_trans_2_hopen-assoc_HpnB"/>
</dbReference>
<evidence type="ECO:0000313" key="3">
    <source>
        <dbReference type="EMBL" id="GLS21211.1"/>
    </source>
</evidence>
<protein>
    <submittedName>
        <fullName evidence="3">Glycosyl transferase family 2</fullName>
    </submittedName>
</protein>
<dbReference type="GO" id="GO:0016740">
    <property type="term" value="F:transferase activity"/>
    <property type="evidence" value="ECO:0007669"/>
    <property type="project" value="UniProtKB-KW"/>
</dbReference>
<dbReference type="SUPFAM" id="SSF53448">
    <property type="entry name" value="Nucleotide-diphospho-sugar transferases"/>
    <property type="match status" value="1"/>
</dbReference>
<dbReference type="Pfam" id="PF00535">
    <property type="entry name" value="Glycos_transf_2"/>
    <property type="match status" value="1"/>
</dbReference>
<feature type="transmembrane region" description="Helical" evidence="1">
    <location>
        <begin position="340"/>
        <end position="358"/>
    </location>
</feature>
<keyword evidence="1" id="KW-0472">Membrane</keyword>
<dbReference type="Gene3D" id="3.90.550.10">
    <property type="entry name" value="Spore Coat Polysaccharide Biosynthesis Protein SpsA, Chain A"/>
    <property type="match status" value="1"/>
</dbReference>
<dbReference type="EMBL" id="BSPC01000045">
    <property type="protein sequence ID" value="GLS21211.1"/>
    <property type="molecule type" value="Genomic_DNA"/>
</dbReference>
<dbReference type="InterPro" id="IPR029044">
    <property type="entry name" value="Nucleotide-diphossugar_trans"/>
</dbReference>
<dbReference type="RefSeq" id="WP_348536478.1">
    <property type="nucleotide sequence ID" value="NZ_BSPC01000045.1"/>
</dbReference>